<proteinExistence type="predicted"/>
<protein>
    <submittedName>
        <fullName evidence="1">Uncharacterized protein</fullName>
    </submittedName>
</protein>
<dbReference type="EMBL" id="JACSDY010000019">
    <property type="protein sequence ID" value="KAF7398317.1"/>
    <property type="molecule type" value="Genomic_DNA"/>
</dbReference>
<keyword evidence="2" id="KW-1185">Reference proteome</keyword>
<gene>
    <name evidence="1" type="ORF">H0235_016325</name>
</gene>
<sequence length="137" mass="15790">MYSLIKGKHGIKYAVEITNRFTALEKINESNDNMVDKQWGNVCENRRKSRLVFVRGIKINRGDECVTRNEECVKVAKIPNEAHIILVTQNTDESRDQFLNISDDEFSTESSPDEENFGSQKIVWQSVSQTNNSCYRP</sequence>
<comment type="caution">
    <text evidence="1">The sequence shown here is derived from an EMBL/GenBank/DDBJ whole genome shotgun (WGS) entry which is preliminary data.</text>
</comment>
<evidence type="ECO:0000313" key="2">
    <source>
        <dbReference type="Proteomes" id="UP000600918"/>
    </source>
</evidence>
<accession>A0A834K1G8</accession>
<dbReference type="AlphaFoldDB" id="A0A834K1G8"/>
<reference evidence="1" key="1">
    <citation type="journal article" date="2020" name="G3 (Bethesda)">
        <title>High-Quality Assemblies for Three Invasive Social Wasps from the &lt;i&gt;Vespula&lt;/i&gt; Genus.</title>
        <authorList>
            <person name="Harrop T.W.R."/>
            <person name="Guhlin J."/>
            <person name="McLaughlin G.M."/>
            <person name="Permina E."/>
            <person name="Stockwell P."/>
            <person name="Gilligan J."/>
            <person name="Le Lec M.F."/>
            <person name="Gruber M.A.M."/>
            <person name="Quinn O."/>
            <person name="Lovegrove M."/>
            <person name="Duncan E.J."/>
            <person name="Remnant E.J."/>
            <person name="Van Eeckhoven J."/>
            <person name="Graham B."/>
            <person name="Knapp R.A."/>
            <person name="Langford K.W."/>
            <person name="Kronenberg Z."/>
            <person name="Press M.O."/>
            <person name="Eacker S.M."/>
            <person name="Wilson-Rankin E.E."/>
            <person name="Purcell J."/>
            <person name="Lester P.J."/>
            <person name="Dearden P.K."/>
        </authorList>
    </citation>
    <scope>NUCLEOTIDE SEQUENCE</scope>
    <source>
        <strain evidence="1">Volc-1</strain>
    </source>
</reference>
<evidence type="ECO:0000313" key="1">
    <source>
        <dbReference type="EMBL" id="KAF7398317.1"/>
    </source>
</evidence>
<organism evidence="1 2">
    <name type="scientific">Vespula pensylvanica</name>
    <name type="common">Western yellow jacket</name>
    <name type="synonym">Wasp</name>
    <dbReference type="NCBI Taxonomy" id="30213"/>
    <lineage>
        <taxon>Eukaryota</taxon>
        <taxon>Metazoa</taxon>
        <taxon>Ecdysozoa</taxon>
        <taxon>Arthropoda</taxon>
        <taxon>Hexapoda</taxon>
        <taxon>Insecta</taxon>
        <taxon>Pterygota</taxon>
        <taxon>Neoptera</taxon>
        <taxon>Endopterygota</taxon>
        <taxon>Hymenoptera</taxon>
        <taxon>Apocrita</taxon>
        <taxon>Aculeata</taxon>
        <taxon>Vespoidea</taxon>
        <taxon>Vespidae</taxon>
        <taxon>Vespinae</taxon>
        <taxon>Vespula</taxon>
    </lineage>
</organism>
<name>A0A834K1G8_VESPE</name>
<dbReference type="Proteomes" id="UP000600918">
    <property type="component" value="Unassembled WGS sequence"/>
</dbReference>